<dbReference type="Gene3D" id="2.170.130.10">
    <property type="entry name" value="TonB-dependent receptor, plug domain"/>
    <property type="match status" value="1"/>
</dbReference>
<feature type="signal peptide" evidence="6">
    <location>
        <begin position="1"/>
        <end position="24"/>
    </location>
</feature>
<reference evidence="9 10" key="1">
    <citation type="submission" date="2018-07" db="EMBL/GenBank/DDBJ databases">
        <title>a novel species of Sphingomonas isolated from the rhizosphere soil of Araceae plant.</title>
        <authorList>
            <person name="Zhiyong W."/>
            <person name="Qinglan Z."/>
            <person name="Zhiwei F."/>
            <person name="Ding X."/>
            <person name="Gejiao W."/>
            <person name="Shixue Z."/>
        </authorList>
    </citation>
    <scope>NUCLEOTIDE SEQUENCE [LARGE SCALE GENOMIC DNA]</scope>
    <source>
        <strain evidence="9 10">WZY 27</strain>
    </source>
</reference>
<dbReference type="GO" id="GO:0009279">
    <property type="term" value="C:cell outer membrane"/>
    <property type="evidence" value="ECO:0007669"/>
    <property type="project" value="UniProtKB-SubCell"/>
</dbReference>
<dbReference type="InterPro" id="IPR000531">
    <property type="entry name" value="Beta-barrel_TonB"/>
</dbReference>
<feature type="domain" description="TonB-dependent receptor-like beta-barrel" evidence="7">
    <location>
        <begin position="425"/>
        <end position="907"/>
    </location>
</feature>
<gene>
    <name evidence="9" type="ORF">DVW87_12820</name>
</gene>
<name>A0A369VUJ3_9SPHN</name>
<dbReference type="Proteomes" id="UP000253918">
    <property type="component" value="Unassembled WGS sequence"/>
</dbReference>
<dbReference type="EMBL" id="QQNB01000002">
    <property type="protein sequence ID" value="RDE06044.1"/>
    <property type="molecule type" value="Genomic_DNA"/>
</dbReference>
<proteinExistence type="inferred from homology"/>
<dbReference type="Pfam" id="PF00593">
    <property type="entry name" value="TonB_dep_Rec_b-barrel"/>
    <property type="match status" value="1"/>
</dbReference>
<accession>A0A369VUJ3</accession>
<dbReference type="InterPro" id="IPR012910">
    <property type="entry name" value="Plug_dom"/>
</dbReference>
<feature type="domain" description="TonB-dependent receptor plug" evidence="8">
    <location>
        <begin position="67"/>
        <end position="168"/>
    </location>
</feature>
<evidence type="ECO:0000259" key="8">
    <source>
        <dbReference type="Pfam" id="PF07715"/>
    </source>
</evidence>
<keyword evidence="4" id="KW-0798">TonB box</keyword>
<dbReference type="Gene3D" id="2.40.170.20">
    <property type="entry name" value="TonB-dependent receptor, beta-barrel domain"/>
    <property type="match status" value="1"/>
</dbReference>
<dbReference type="RefSeq" id="WP_114688113.1">
    <property type="nucleotide sequence ID" value="NZ_QQNB01000002.1"/>
</dbReference>
<evidence type="ECO:0000259" key="7">
    <source>
        <dbReference type="Pfam" id="PF00593"/>
    </source>
</evidence>
<dbReference type="OrthoDB" id="5476657at2"/>
<dbReference type="PANTHER" id="PTHR40980:SF3">
    <property type="entry name" value="TONB-DEPENDENT RECEPTOR-LIKE BETA-BARREL DOMAIN-CONTAINING PROTEIN"/>
    <property type="match status" value="1"/>
</dbReference>
<keyword evidence="9" id="KW-0675">Receptor</keyword>
<dbReference type="PANTHER" id="PTHR40980">
    <property type="entry name" value="PLUG DOMAIN-CONTAINING PROTEIN"/>
    <property type="match status" value="1"/>
</dbReference>
<evidence type="ECO:0000313" key="10">
    <source>
        <dbReference type="Proteomes" id="UP000253918"/>
    </source>
</evidence>
<feature type="chain" id="PRO_5016636756" evidence="6">
    <location>
        <begin position="25"/>
        <end position="940"/>
    </location>
</feature>
<keyword evidence="3" id="KW-0998">Cell outer membrane</keyword>
<keyword evidence="2 4" id="KW-0472">Membrane</keyword>
<organism evidence="9 10">
    <name type="scientific">Sphingomonas aracearum</name>
    <dbReference type="NCBI Taxonomy" id="2283317"/>
    <lineage>
        <taxon>Bacteria</taxon>
        <taxon>Pseudomonadati</taxon>
        <taxon>Pseudomonadota</taxon>
        <taxon>Alphaproteobacteria</taxon>
        <taxon>Sphingomonadales</taxon>
        <taxon>Sphingomonadaceae</taxon>
        <taxon>Sphingomonas</taxon>
    </lineage>
</organism>
<dbReference type="AlphaFoldDB" id="A0A369VUJ3"/>
<protein>
    <submittedName>
        <fullName evidence="9">TonB-dependent receptor</fullName>
    </submittedName>
</protein>
<evidence type="ECO:0000256" key="3">
    <source>
        <dbReference type="ARBA" id="ARBA00023237"/>
    </source>
</evidence>
<dbReference type="InterPro" id="IPR036942">
    <property type="entry name" value="Beta-barrel_TonB_sf"/>
</dbReference>
<dbReference type="SUPFAM" id="SSF56935">
    <property type="entry name" value="Porins"/>
    <property type="match status" value="1"/>
</dbReference>
<comment type="similarity">
    <text evidence="4">Belongs to the TonB-dependent receptor family.</text>
</comment>
<feature type="compositionally biased region" description="Low complexity" evidence="5">
    <location>
        <begin position="26"/>
        <end position="41"/>
    </location>
</feature>
<dbReference type="InterPro" id="IPR010104">
    <property type="entry name" value="TonB_rcpt_bac"/>
</dbReference>
<evidence type="ECO:0000256" key="4">
    <source>
        <dbReference type="RuleBase" id="RU003357"/>
    </source>
</evidence>
<evidence type="ECO:0000256" key="2">
    <source>
        <dbReference type="ARBA" id="ARBA00023136"/>
    </source>
</evidence>
<keyword evidence="6" id="KW-0732">Signal</keyword>
<feature type="region of interest" description="Disordered" evidence="5">
    <location>
        <begin position="26"/>
        <end position="48"/>
    </location>
</feature>
<keyword evidence="10" id="KW-1185">Reference proteome</keyword>
<comment type="caution">
    <text evidence="9">The sequence shown here is derived from an EMBL/GenBank/DDBJ whole genome shotgun (WGS) entry which is preliminary data.</text>
</comment>
<evidence type="ECO:0000313" key="9">
    <source>
        <dbReference type="EMBL" id="RDE06044.1"/>
    </source>
</evidence>
<evidence type="ECO:0000256" key="6">
    <source>
        <dbReference type="SAM" id="SignalP"/>
    </source>
</evidence>
<dbReference type="InterPro" id="IPR037066">
    <property type="entry name" value="Plug_dom_sf"/>
</dbReference>
<evidence type="ECO:0000256" key="1">
    <source>
        <dbReference type="ARBA" id="ARBA00004442"/>
    </source>
</evidence>
<sequence>MLKQHLFGTAALAAVLGVAYPAAAQTADPTPAPAQDSSAAPESQDEGEDIVVTGIRQSLERAADIKRTAVQVVDSIVATDIGKLPDPTVAAALQRVPGIQVSNDRNNELSNVRIRGLTDILTTLNGREMFTSTGRGFDLKDVPAEALARIDAYKSQTADLIEGGVAGGIDLKLNRPFAFKEPALVLTARNNYGSQVDKSNPQFGALATTRINTPAGEVGLLLNGTWSHSNTIRTVRNLTDRRSSGSAPLNTPGYFVPQVIQNMPDVGTLKRWQVNGAVEWQASSALKAYVEGLYTYFNTTTGFAGFNPQPFTNGTTMTNVVANNNCFRTRVNSGGTNPTIVNNVDPATGRVTQTLQPFTTPTLCDISSATFNNIVVNQNSSSQELTQRNKLIAGGLDFAEGALKGLLDVAYQTSSTFTQNVNAEVGQRVPTLRLVTDVDNGPQIYLDPTIPLSGANLSLRNAFNQNFTFEDGSLFQARLDTTYEVGGLLKSVQAGLRFADRDSRQQQVLQTTAISTVGFGNIGTATESTARLVSSLRLSPDFLGPIGYAPGINGGQTFVGVNPAYLRSERGRNELRSLFNLAQRQPDYDPTKQFDVAEKTYSGYLQANYEIPVGGIVVDGAIGGRLTRTERQIDGFTRSGASILPVGASTTDTDFLPNATARVQFGSGFQSRLSWSRTIRRPDFASLNPAESLTLVGNVFLLNTGTRGNPDLRPQKSDSIDATLEYYFKSGYLAVTGFKRSIKDRVVNSSTQETIGTLNYLITTPRNVGSVDLKGIEASGQYFFDFLPGALAGLGVQGAFTLVDSNITGNDPLAGYPLQGVSKYNYTAGLLYDRSGLSGRLVYTYRSRYYNEDNTGGVMLRMIPEALLDQVYQPVLLTYTRPAGRLDFSVGYDVTSALRLDIGGSNILRNKTTSYRGQDYFNYQWFGDETTYTIGARVRF</sequence>
<dbReference type="Pfam" id="PF07715">
    <property type="entry name" value="Plug"/>
    <property type="match status" value="1"/>
</dbReference>
<evidence type="ECO:0000256" key="5">
    <source>
        <dbReference type="SAM" id="MobiDB-lite"/>
    </source>
</evidence>
<comment type="subcellular location">
    <subcellularLocation>
        <location evidence="1 4">Cell outer membrane</location>
    </subcellularLocation>
</comment>
<dbReference type="NCBIfam" id="TIGR01782">
    <property type="entry name" value="TonB-Xanth-Caul"/>
    <property type="match status" value="1"/>
</dbReference>